<comment type="caution">
    <text evidence="2">The sequence shown here is derived from an EMBL/GenBank/DDBJ whole genome shotgun (WGS) entry which is preliminary data.</text>
</comment>
<proteinExistence type="predicted"/>
<dbReference type="InterPro" id="IPR001466">
    <property type="entry name" value="Beta-lactam-related"/>
</dbReference>
<protein>
    <submittedName>
        <fullName evidence="2">Serine hydrolase</fullName>
    </submittedName>
</protein>
<dbReference type="OrthoDB" id="3171327at2"/>
<dbReference type="PANTHER" id="PTHR46825:SF7">
    <property type="entry name" value="D-ALANYL-D-ALANINE CARBOXYPEPTIDASE"/>
    <property type="match status" value="1"/>
</dbReference>
<accession>A0A2T8FDR6</accession>
<evidence type="ECO:0000259" key="1">
    <source>
        <dbReference type="Pfam" id="PF00144"/>
    </source>
</evidence>
<feature type="domain" description="Beta-lactamase-related" evidence="1">
    <location>
        <begin position="43"/>
        <end position="317"/>
    </location>
</feature>
<dbReference type="InterPro" id="IPR050491">
    <property type="entry name" value="AmpC-like"/>
</dbReference>
<dbReference type="AlphaFoldDB" id="A0A2T8FDR6"/>
<gene>
    <name evidence="2" type="ORF">DDE18_05945</name>
</gene>
<dbReference type="EMBL" id="QDGZ01000002">
    <property type="protein sequence ID" value="PVG83845.1"/>
    <property type="molecule type" value="Genomic_DNA"/>
</dbReference>
<sequence length="329" mass="33572">MAPATRLAGVSRLDDLDALIGRTAPHHSALAVATTGPGGGGIHRAGRHEVPPGALWQIGSVTKVFTALVLARAVVRGDVTLETPVAALLPGLEARAPITLGQLATHTAGLPRVPGSVWRHALTRDADPYAGIDAGRLRAAVGSARLRGAGRPRYSNLGFGLLGHALAAAAGTAYGDLVHAEVCEPLGLADTTTTPPASRTLTGHTRRGRARARAWGFDAMAGCGALWSSIEDMQRFAAHVVDPPEGELGEAMRLAATPVVETAGVGHGLGWLVLRRGPAAGCLFHNGGTYGFRSALVADPATGRAAVALAATDRSVDGLAFRALKAAAA</sequence>
<organism evidence="2 3">
    <name type="scientific">Nocardioides gansuensis</name>
    <dbReference type="NCBI Taxonomy" id="2138300"/>
    <lineage>
        <taxon>Bacteria</taxon>
        <taxon>Bacillati</taxon>
        <taxon>Actinomycetota</taxon>
        <taxon>Actinomycetes</taxon>
        <taxon>Propionibacteriales</taxon>
        <taxon>Nocardioidaceae</taxon>
        <taxon>Nocardioides</taxon>
    </lineage>
</organism>
<dbReference type="InterPro" id="IPR012338">
    <property type="entry name" value="Beta-lactam/transpept-like"/>
</dbReference>
<evidence type="ECO:0000313" key="3">
    <source>
        <dbReference type="Proteomes" id="UP000246018"/>
    </source>
</evidence>
<dbReference type="PANTHER" id="PTHR46825">
    <property type="entry name" value="D-ALANYL-D-ALANINE-CARBOXYPEPTIDASE/ENDOPEPTIDASE AMPH"/>
    <property type="match status" value="1"/>
</dbReference>
<dbReference type="GO" id="GO:0016787">
    <property type="term" value="F:hydrolase activity"/>
    <property type="evidence" value="ECO:0007669"/>
    <property type="project" value="UniProtKB-KW"/>
</dbReference>
<evidence type="ECO:0000313" key="2">
    <source>
        <dbReference type="EMBL" id="PVG83845.1"/>
    </source>
</evidence>
<keyword evidence="3" id="KW-1185">Reference proteome</keyword>
<name>A0A2T8FDR6_9ACTN</name>
<reference evidence="2 3" key="1">
    <citation type="submission" date="2018-04" db="EMBL/GenBank/DDBJ databases">
        <title>Genome of Nocardioides gansuensis WSJ-1.</title>
        <authorList>
            <person name="Wu S."/>
            <person name="Wang G."/>
        </authorList>
    </citation>
    <scope>NUCLEOTIDE SEQUENCE [LARGE SCALE GENOMIC DNA]</scope>
    <source>
        <strain evidence="2 3">WSJ-1</strain>
    </source>
</reference>
<dbReference type="SUPFAM" id="SSF56601">
    <property type="entry name" value="beta-lactamase/transpeptidase-like"/>
    <property type="match status" value="1"/>
</dbReference>
<dbReference type="Gene3D" id="3.40.710.10">
    <property type="entry name" value="DD-peptidase/beta-lactamase superfamily"/>
    <property type="match status" value="1"/>
</dbReference>
<dbReference type="Pfam" id="PF00144">
    <property type="entry name" value="Beta-lactamase"/>
    <property type="match status" value="1"/>
</dbReference>
<keyword evidence="2" id="KW-0378">Hydrolase</keyword>
<dbReference type="Proteomes" id="UP000246018">
    <property type="component" value="Unassembled WGS sequence"/>
</dbReference>